<dbReference type="InterPro" id="IPR016187">
    <property type="entry name" value="CTDL_fold"/>
</dbReference>
<evidence type="ECO:0000259" key="5">
    <source>
        <dbReference type="Pfam" id="PF12867"/>
    </source>
</evidence>
<dbReference type="AlphaFoldDB" id="A0A060UJ82"/>
<dbReference type="InterPro" id="IPR027625">
    <property type="entry name" value="OvoA_Cterm"/>
</dbReference>
<dbReference type="Gene3D" id="3.40.50.150">
    <property type="entry name" value="Vaccinia Virus protein VP39"/>
    <property type="match status" value="1"/>
</dbReference>
<dbReference type="FunFam" id="3.90.1580.10:FF:000006">
    <property type="entry name" value="Generic methyltransferase, putative"/>
    <property type="match status" value="1"/>
</dbReference>
<dbReference type="NCBIfam" id="TIGR04345">
    <property type="entry name" value="ovoA_Cterm"/>
    <property type="match status" value="1"/>
</dbReference>
<keyword evidence="10" id="KW-1185">Reference proteome</keyword>
<evidence type="ECO:0000313" key="10">
    <source>
        <dbReference type="Proteomes" id="UP000193925"/>
    </source>
</evidence>
<keyword evidence="2" id="KW-0408">Iron</keyword>
<dbReference type="PANTHER" id="PTHR23150">
    <property type="entry name" value="SULFATASE MODIFYING FACTOR 1, 2"/>
    <property type="match status" value="1"/>
</dbReference>
<evidence type="ECO:0000313" key="9">
    <source>
        <dbReference type="Proteomes" id="UP000093129"/>
    </source>
</evidence>
<evidence type="ECO:0000259" key="4">
    <source>
        <dbReference type="Pfam" id="PF03781"/>
    </source>
</evidence>
<evidence type="ECO:0000313" key="6">
    <source>
        <dbReference type="EMBL" id="CDQ08767.1"/>
    </source>
</evidence>
<dbReference type="EMBL" id="LT841305">
    <property type="protein sequence ID" value="SMH66971.1"/>
    <property type="molecule type" value="Genomic_DNA"/>
</dbReference>
<dbReference type="NCBIfam" id="TIGR04344">
    <property type="entry name" value="ovoA_Nterm"/>
    <property type="match status" value="1"/>
</dbReference>
<dbReference type="CDD" id="cd02440">
    <property type="entry name" value="AdoMet_MTases"/>
    <property type="match status" value="1"/>
</dbReference>
<dbReference type="InterPro" id="IPR027577">
    <property type="entry name" value="OvoA_Nterm"/>
</dbReference>
<dbReference type="RefSeq" id="WP_035190907.1">
    <property type="nucleotide sequence ID" value="NZ_CCCS020000002.1"/>
</dbReference>
<dbReference type="Proteomes" id="UP000093129">
    <property type="component" value="Unassembled WGS sequence"/>
</dbReference>
<evidence type="ECO:0000256" key="3">
    <source>
        <dbReference type="ARBA" id="ARBA00037882"/>
    </source>
</evidence>
<comment type="pathway">
    <text evidence="3">Amino-acid biosynthesis; ergothioneine biosynthesis.</text>
</comment>
<keyword evidence="7" id="KW-0808">Transferase</keyword>
<sequence>MARTRIAALRLDGEHAEQKREEIRRTFHATFSLYEQLFDHLAEPAAWYEKAIPLRHPLIFYFGHSATFYVNKLQVAGLIGQRLDPRLESVFAVGVDEMSWDDLDETHYDWPSVDDVRQYRQQVRELVDGLIREMPLSLPITWDSPWWVILMGIEHENIHLETSSVLMRQLPLSRVRPVEAFRPWTSAGAAPDNILQAVASGAVRLGKERADPRYGWDNEYGLHQAALQTFHASRFLVSNQEFLAFVEQDGYSASRWWSVEGDRWRRFSQARHPTFWVPDQGVWRLRLIAEERPMPWNWPVEVNALEADAFCRWKSAQTGQSLRLPSEDEWQRLRDLSGLADCAAWDDAVPGNIGLAGGCSPCRVDQFKQGNFYDVIGNVWQWTATPIYPFPGFEVHPLYDDFTVPTFDQQHNLIKGGSFISFGNEMQQEARYAFRRHFFQHAGFRYVTSPNALPEVPVYESDALVSQYAEFHYGREYYGVPNFAVEVARIAVEAMAGKPLRRALDIGCAVGRSSFELARHCPEVTGLDFSARFISVGVQLRERGHFSYTLTEEGELQSYQTADLAALGLTGTAHRVHFFQADACNLRPLYRDYDLVIAANLIDRLHHPRKFLEDIADRILPGGLLVITSPYTWLEEYTARTEWLGGFKRDGENLSTFDALREILSGPFRLRDDSPQDLSFVIRETARKYQHSIAQVTVWERL</sequence>
<dbReference type="Pfam" id="PF12867">
    <property type="entry name" value="DinB_2"/>
    <property type="match status" value="1"/>
</dbReference>
<dbReference type="Proteomes" id="UP000193925">
    <property type="component" value="Chromosome AFERRI"/>
</dbReference>
<evidence type="ECO:0000313" key="7">
    <source>
        <dbReference type="EMBL" id="OCB03697.1"/>
    </source>
</evidence>
<keyword evidence="1" id="KW-0560">Oxidoreductase</keyword>
<feature type="domain" description="DinB-like" evidence="5">
    <location>
        <begin position="27"/>
        <end position="162"/>
    </location>
</feature>
<dbReference type="SUPFAM" id="SSF56436">
    <property type="entry name" value="C-type lectin-like"/>
    <property type="match status" value="1"/>
</dbReference>
<accession>A0A060UJ82</accession>
<dbReference type="GO" id="GO:0120147">
    <property type="term" value="F:formylglycine-generating oxidase activity"/>
    <property type="evidence" value="ECO:0007669"/>
    <property type="project" value="TreeGrafter"/>
</dbReference>
<reference evidence="7 9" key="3">
    <citation type="submission" date="2016-07" db="EMBL/GenBank/DDBJ databases">
        <title>Draft genome of a psychrotolerant acidophile Acidithiobacillus ferrivorans strain YL15.</title>
        <authorList>
            <person name="Peng T."/>
            <person name="Ma L."/>
            <person name="Nan M."/>
            <person name="An N."/>
            <person name="Wang M."/>
            <person name="Qiu G."/>
            <person name="Zeng W."/>
        </authorList>
    </citation>
    <scope>NUCLEOTIDE SEQUENCE [LARGE SCALE GENOMIC DNA]</scope>
    <source>
        <strain evidence="7 9">YL15</strain>
    </source>
</reference>
<evidence type="ECO:0000256" key="1">
    <source>
        <dbReference type="ARBA" id="ARBA00023002"/>
    </source>
</evidence>
<dbReference type="EMBL" id="MASQ01000054">
    <property type="protein sequence ID" value="OCB03697.1"/>
    <property type="molecule type" value="Genomic_DNA"/>
</dbReference>
<gene>
    <name evidence="6" type="ORF">AFERRI_100202</name>
    <name evidence="8" type="ORF">AFERRI_50172</name>
    <name evidence="7" type="ORF">BBC27_06845</name>
</gene>
<dbReference type="InterPro" id="IPR029063">
    <property type="entry name" value="SAM-dependent_MTases_sf"/>
</dbReference>
<reference evidence="6" key="2">
    <citation type="submission" date="2014-07" db="EMBL/GenBank/DDBJ databases">
        <title>Initial genome analysis of the psychrotolerant acidophile Acidithiobacillus ferrivorans CF27: insights into iron and sulfur oxidation pathways and into biofilm formation.</title>
        <authorList>
            <person name="Talla E."/>
            <person name="Hedrich S."/>
            <person name="Mangenot S."/>
            <person name="Ji B."/>
            <person name="Johnson D.B."/>
            <person name="Barbe V."/>
            <person name="Bonnefoy V."/>
        </authorList>
    </citation>
    <scope>NUCLEOTIDE SEQUENCE [LARGE SCALE GENOMIC DNA]</scope>
    <source>
        <strain evidence="6">CF27</strain>
    </source>
</reference>
<protein>
    <submittedName>
        <fullName evidence="7">SAM-dependent methyltransferase</fullName>
    </submittedName>
    <submittedName>
        <fullName evidence="6">Sulphatase-modifying factor protein</fullName>
    </submittedName>
</protein>
<dbReference type="Gene3D" id="3.90.1580.10">
    <property type="entry name" value="paralog of FGE (formylglycine-generating enzyme)"/>
    <property type="match status" value="1"/>
</dbReference>
<evidence type="ECO:0000313" key="8">
    <source>
        <dbReference type="EMBL" id="SMH66971.1"/>
    </source>
</evidence>
<dbReference type="Pfam" id="PF03781">
    <property type="entry name" value="FGE-sulfatase"/>
    <property type="match status" value="1"/>
</dbReference>
<dbReference type="EMBL" id="CCCS020000002">
    <property type="protein sequence ID" value="CDQ08767.1"/>
    <property type="molecule type" value="Genomic_DNA"/>
</dbReference>
<dbReference type="InterPro" id="IPR005532">
    <property type="entry name" value="SUMF_dom"/>
</dbReference>
<evidence type="ECO:0000256" key="2">
    <source>
        <dbReference type="ARBA" id="ARBA00023004"/>
    </source>
</evidence>
<dbReference type="InterPro" id="IPR042095">
    <property type="entry name" value="SUMF_sf"/>
</dbReference>
<feature type="domain" description="Sulfatase-modifying factor enzyme-like" evidence="4">
    <location>
        <begin position="198"/>
        <end position="447"/>
    </location>
</feature>
<dbReference type="PANTHER" id="PTHR23150:SF26">
    <property type="entry name" value="GENERIC METHYLTRANSFERASE"/>
    <property type="match status" value="1"/>
</dbReference>
<dbReference type="GO" id="GO:0008168">
    <property type="term" value="F:methyltransferase activity"/>
    <property type="evidence" value="ECO:0007669"/>
    <property type="project" value="UniProtKB-KW"/>
</dbReference>
<dbReference type="InterPro" id="IPR051043">
    <property type="entry name" value="Sulfatase_Mod_Factor_Kinase"/>
</dbReference>
<name>A0A060UJ82_9PROT</name>
<dbReference type="SUPFAM" id="SSF53335">
    <property type="entry name" value="S-adenosyl-L-methionine-dependent methyltransferases"/>
    <property type="match status" value="1"/>
</dbReference>
<proteinExistence type="predicted"/>
<dbReference type="InterPro" id="IPR024775">
    <property type="entry name" value="DinB-like"/>
</dbReference>
<reference evidence="6" key="1">
    <citation type="submission" date="2014-03" db="EMBL/GenBank/DDBJ databases">
        <authorList>
            <person name="Genoscope - CEA"/>
        </authorList>
    </citation>
    <scope>NUCLEOTIDE SEQUENCE [LARGE SCALE GENOMIC DNA]</scope>
    <source>
        <strain evidence="6">CF27</strain>
    </source>
</reference>
<organism evidence="6">
    <name type="scientific">Acidithiobacillus ferrivorans</name>
    <dbReference type="NCBI Taxonomy" id="160808"/>
    <lineage>
        <taxon>Bacteria</taxon>
        <taxon>Pseudomonadati</taxon>
        <taxon>Pseudomonadota</taxon>
        <taxon>Acidithiobacillia</taxon>
        <taxon>Acidithiobacillales</taxon>
        <taxon>Acidithiobacillaceae</taxon>
        <taxon>Acidithiobacillus</taxon>
    </lineage>
</organism>
<dbReference type="GO" id="GO:0032259">
    <property type="term" value="P:methylation"/>
    <property type="evidence" value="ECO:0007669"/>
    <property type="project" value="UniProtKB-KW"/>
</dbReference>
<dbReference type="Pfam" id="PF13489">
    <property type="entry name" value="Methyltransf_23"/>
    <property type="match status" value="1"/>
</dbReference>
<reference evidence="8 10" key="4">
    <citation type="submission" date="2017-03" db="EMBL/GenBank/DDBJ databases">
        <authorList>
            <person name="Regsiter A."/>
            <person name="William W."/>
        </authorList>
    </citation>
    <scope>NUCLEOTIDE SEQUENCE [LARGE SCALE GENOMIC DNA]</scope>
    <source>
        <strain evidence="8">PRJEB5721</strain>
    </source>
</reference>
<keyword evidence="7" id="KW-0489">Methyltransferase</keyword>